<dbReference type="SMART" id="SM00388">
    <property type="entry name" value="HisKA"/>
    <property type="match status" value="1"/>
</dbReference>
<comment type="catalytic activity">
    <reaction evidence="1">
        <text>ATP + protein L-histidine = ADP + protein N-phospho-L-histidine.</text>
        <dbReference type="EC" id="2.7.13.3"/>
    </reaction>
</comment>
<evidence type="ECO:0000256" key="9">
    <source>
        <dbReference type="ARBA" id="ARBA00022840"/>
    </source>
</evidence>
<evidence type="ECO:0000256" key="3">
    <source>
        <dbReference type="ARBA" id="ARBA00012438"/>
    </source>
</evidence>
<accession>A0A1X7KTA8</accession>
<proteinExistence type="predicted"/>
<organism evidence="13 14">
    <name type="scientific">Arenibacter troitsensis</name>
    <dbReference type="NCBI Taxonomy" id="188872"/>
    <lineage>
        <taxon>Bacteria</taxon>
        <taxon>Pseudomonadati</taxon>
        <taxon>Bacteroidota</taxon>
        <taxon>Flavobacteriia</taxon>
        <taxon>Flavobacteriales</taxon>
        <taxon>Flavobacteriaceae</taxon>
        <taxon>Arenibacter</taxon>
    </lineage>
</organism>
<dbReference type="PROSITE" id="PS50885">
    <property type="entry name" value="HAMP"/>
    <property type="match status" value="1"/>
</dbReference>
<keyword evidence="9" id="KW-0067">ATP-binding</keyword>
<keyword evidence="14" id="KW-1185">Reference proteome</keyword>
<dbReference type="InterPro" id="IPR003661">
    <property type="entry name" value="HisK_dim/P_dom"/>
</dbReference>
<dbReference type="InterPro" id="IPR036097">
    <property type="entry name" value="HisK_dim/P_sf"/>
</dbReference>
<feature type="transmembrane region" description="Helical" evidence="10">
    <location>
        <begin position="12"/>
        <end position="34"/>
    </location>
</feature>
<keyword evidence="8" id="KW-0418">Kinase</keyword>
<evidence type="ECO:0000256" key="6">
    <source>
        <dbReference type="ARBA" id="ARBA00022679"/>
    </source>
</evidence>
<dbReference type="GO" id="GO:0005524">
    <property type="term" value="F:ATP binding"/>
    <property type="evidence" value="ECO:0007669"/>
    <property type="project" value="UniProtKB-KW"/>
</dbReference>
<evidence type="ECO:0000256" key="8">
    <source>
        <dbReference type="ARBA" id="ARBA00022777"/>
    </source>
</evidence>
<dbReference type="Pfam" id="PF02518">
    <property type="entry name" value="HATPase_c"/>
    <property type="match status" value="1"/>
</dbReference>
<evidence type="ECO:0000313" key="13">
    <source>
        <dbReference type="EMBL" id="SMG44467.1"/>
    </source>
</evidence>
<feature type="domain" description="Histidine kinase" evidence="11">
    <location>
        <begin position="275"/>
        <end position="483"/>
    </location>
</feature>
<keyword evidence="7" id="KW-0547">Nucleotide-binding</keyword>
<keyword evidence="6" id="KW-0808">Transferase</keyword>
<feature type="transmembrane region" description="Helical" evidence="10">
    <location>
        <begin position="181"/>
        <end position="203"/>
    </location>
</feature>
<comment type="subcellular location">
    <subcellularLocation>
        <location evidence="2">Cell membrane</location>
        <topology evidence="2">Multi-pass membrane protein</topology>
    </subcellularLocation>
</comment>
<sequence length="488" mass="55749">MLRNISLRSRIFISMIFWVVIAFVLIASVTIYQYSEQNRDYHAERMERKEEQIKQSIDLALQKTTFPVTTENLGHIFRDEIYEIALVQNINFNIYDLQGQLIKSSRPKFEVDSISTCLDAEVLNHLASSPNKRYVEQKSAAGYNYQASYTYISDKRFKNVGILNLPYFEDNSFNDKELREILLRLTGAYLLLMLLAIGLAYFISKYITRSLQTISERLNQTDLTKRNEKIIVENPSEEIGKLITSYNEMIDELEISAAKLAKGEREQAWREMAKQVAHEIKNPLTPMRLSVQNFERKFNPNDPDIAKKVSEFSKTLIQQIDTMSSIASAFSNFANMPAQQNETLNVVKIVKMAVDIFDENYIHFFSEEEEIIAKLDRTQLIRVVTNLVKNATQAIVNVEAPKVLVTVSRDGDFVKMTVEDNGMGISMESKERVFEPKFTTKTSGMGLGLGMVKNIVETYKGSINFTSEPGKGTVFTVRFPIANEGVKT</sequence>
<name>A0A1X7KTA8_9FLAO</name>
<dbReference type="PROSITE" id="PS50109">
    <property type="entry name" value="HIS_KIN"/>
    <property type="match status" value="1"/>
</dbReference>
<keyword evidence="5" id="KW-0597">Phosphoprotein</keyword>
<dbReference type="InterPro" id="IPR003660">
    <property type="entry name" value="HAMP_dom"/>
</dbReference>
<dbReference type="SUPFAM" id="SSF47384">
    <property type="entry name" value="Homodimeric domain of signal transducing histidine kinase"/>
    <property type="match status" value="1"/>
</dbReference>
<protein>
    <recommendedName>
        <fullName evidence="3">histidine kinase</fullName>
        <ecNumber evidence="3">2.7.13.3</ecNumber>
    </recommendedName>
</protein>
<keyword evidence="10" id="KW-0812">Transmembrane</keyword>
<dbReference type="InterPro" id="IPR050980">
    <property type="entry name" value="2C_sensor_his_kinase"/>
</dbReference>
<dbReference type="PANTHER" id="PTHR44936:SF10">
    <property type="entry name" value="SENSOR PROTEIN RSTB"/>
    <property type="match status" value="1"/>
</dbReference>
<dbReference type="AlphaFoldDB" id="A0A1X7KTA8"/>
<dbReference type="Gene3D" id="3.30.565.10">
    <property type="entry name" value="Histidine kinase-like ATPase, C-terminal domain"/>
    <property type="match status" value="1"/>
</dbReference>
<dbReference type="InterPro" id="IPR036890">
    <property type="entry name" value="HATPase_C_sf"/>
</dbReference>
<dbReference type="PANTHER" id="PTHR44936">
    <property type="entry name" value="SENSOR PROTEIN CREC"/>
    <property type="match status" value="1"/>
</dbReference>
<dbReference type="GO" id="GO:0000155">
    <property type="term" value="F:phosphorelay sensor kinase activity"/>
    <property type="evidence" value="ECO:0007669"/>
    <property type="project" value="InterPro"/>
</dbReference>
<keyword evidence="4" id="KW-1003">Cell membrane</keyword>
<evidence type="ECO:0000256" key="5">
    <source>
        <dbReference type="ARBA" id="ARBA00022553"/>
    </source>
</evidence>
<evidence type="ECO:0000256" key="4">
    <source>
        <dbReference type="ARBA" id="ARBA00022475"/>
    </source>
</evidence>
<feature type="domain" description="HAMP" evidence="12">
    <location>
        <begin position="205"/>
        <end position="258"/>
    </location>
</feature>
<keyword evidence="10" id="KW-0472">Membrane</keyword>
<dbReference type="Proteomes" id="UP000193420">
    <property type="component" value="Unassembled WGS sequence"/>
</dbReference>
<dbReference type="InterPro" id="IPR005467">
    <property type="entry name" value="His_kinase_dom"/>
</dbReference>
<evidence type="ECO:0000256" key="1">
    <source>
        <dbReference type="ARBA" id="ARBA00000085"/>
    </source>
</evidence>
<reference evidence="14" key="1">
    <citation type="submission" date="2017-04" db="EMBL/GenBank/DDBJ databases">
        <authorList>
            <person name="Varghese N."/>
            <person name="Submissions S."/>
        </authorList>
    </citation>
    <scope>NUCLEOTIDE SEQUENCE [LARGE SCALE GENOMIC DNA]</scope>
    <source>
        <strain evidence="14">DSM 19835</strain>
    </source>
</reference>
<dbReference type="SUPFAM" id="SSF55874">
    <property type="entry name" value="ATPase domain of HSP90 chaperone/DNA topoisomerase II/histidine kinase"/>
    <property type="match status" value="1"/>
</dbReference>
<evidence type="ECO:0000259" key="12">
    <source>
        <dbReference type="PROSITE" id="PS50885"/>
    </source>
</evidence>
<dbReference type="EMBL" id="FXAO01000007">
    <property type="protein sequence ID" value="SMG44467.1"/>
    <property type="molecule type" value="Genomic_DNA"/>
</dbReference>
<dbReference type="SMART" id="SM00387">
    <property type="entry name" value="HATPase_c"/>
    <property type="match status" value="1"/>
</dbReference>
<dbReference type="InterPro" id="IPR004358">
    <property type="entry name" value="Sig_transdc_His_kin-like_C"/>
</dbReference>
<dbReference type="Gene3D" id="1.10.287.130">
    <property type="match status" value="1"/>
</dbReference>
<dbReference type="STRING" id="188872.SAMN03080602_03301"/>
<dbReference type="EC" id="2.7.13.3" evidence="3"/>
<dbReference type="CDD" id="cd00082">
    <property type="entry name" value="HisKA"/>
    <property type="match status" value="1"/>
</dbReference>
<evidence type="ECO:0000256" key="7">
    <source>
        <dbReference type="ARBA" id="ARBA00022741"/>
    </source>
</evidence>
<evidence type="ECO:0000256" key="10">
    <source>
        <dbReference type="SAM" id="Phobius"/>
    </source>
</evidence>
<gene>
    <name evidence="13" type="ORF">SAMN03080602_03301</name>
</gene>
<evidence type="ECO:0000256" key="2">
    <source>
        <dbReference type="ARBA" id="ARBA00004651"/>
    </source>
</evidence>
<evidence type="ECO:0000259" key="11">
    <source>
        <dbReference type="PROSITE" id="PS50109"/>
    </source>
</evidence>
<dbReference type="PRINTS" id="PR00344">
    <property type="entry name" value="BCTRLSENSOR"/>
</dbReference>
<keyword evidence="10" id="KW-1133">Transmembrane helix</keyword>
<dbReference type="Pfam" id="PF00512">
    <property type="entry name" value="HisKA"/>
    <property type="match status" value="1"/>
</dbReference>
<dbReference type="InterPro" id="IPR003594">
    <property type="entry name" value="HATPase_dom"/>
</dbReference>
<evidence type="ECO:0000313" key="14">
    <source>
        <dbReference type="Proteomes" id="UP000193420"/>
    </source>
</evidence>
<dbReference type="Gene3D" id="6.10.340.10">
    <property type="match status" value="1"/>
</dbReference>
<dbReference type="SMART" id="SM00304">
    <property type="entry name" value="HAMP"/>
    <property type="match status" value="1"/>
</dbReference>
<dbReference type="GO" id="GO:0005886">
    <property type="term" value="C:plasma membrane"/>
    <property type="evidence" value="ECO:0007669"/>
    <property type="project" value="UniProtKB-SubCell"/>
</dbReference>